<dbReference type="PANTHER" id="PTHR33254">
    <property type="entry name" value="4-HYDROXY-4-METHYL-2-OXOGLUTARATE ALDOLASE 3-RELATED"/>
    <property type="match status" value="1"/>
</dbReference>
<evidence type="ECO:0000256" key="5">
    <source>
        <dbReference type="PIRSR" id="PIRSR605493-1"/>
    </source>
</evidence>
<dbReference type="Pfam" id="PF03737">
    <property type="entry name" value="RraA-like"/>
    <property type="match status" value="1"/>
</dbReference>
<evidence type="ECO:0000256" key="2">
    <source>
        <dbReference type="ARBA" id="ARBA00016549"/>
    </source>
</evidence>
<organism evidence="6 7">
    <name type="scientific">Achromobacter aloeverae</name>
    <dbReference type="NCBI Taxonomy" id="1750518"/>
    <lineage>
        <taxon>Bacteria</taxon>
        <taxon>Pseudomonadati</taxon>
        <taxon>Pseudomonadota</taxon>
        <taxon>Betaproteobacteria</taxon>
        <taxon>Burkholderiales</taxon>
        <taxon>Alcaligenaceae</taxon>
        <taxon>Achromobacter</taxon>
    </lineage>
</organism>
<reference evidence="6 7" key="1">
    <citation type="journal article" date="2017" name="Int. J. Syst. Evol. Microbiol.">
        <title>Achromobacter aloeverae sp. nov., isolated from the root of Aloe vera (L.) Burm.f.</title>
        <authorList>
            <person name="Kuncharoen N."/>
            <person name="Muramatsu Y."/>
            <person name="Shibata C."/>
            <person name="Kamakura Y."/>
            <person name="Nakagawa Y."/>
            <person name="Tanasupawat S."/>
        </authorList>
    </citation>
    <scope>NUCLEOTIDE SEQUENCE [LARGE SCALE GENOMIC DNA]</scope>
    <source>
        <strain evidence="6 7">AVA-1</strain>
    </source>
</reference>
<dbReference type="Gene3D" id="3.50.30.40">
    <property type="entry name" value="Ribonuclease E inhibitor RraA/RraA-like"/>
    <property type="match status" value="1"/>
</dbReference>
<evidence type="ECO:0000256" key="4">
    <source>
        <dbReference type="ARBA" id="ARBA00030169"/>
    </source>
</evidence>
<accession>A0A4Q1HJX9</accession>
<dbReference type="Proteomes" id="UP000290849">
    <property type="component" value="Unassembled WGS sequence"/>
</dbReference>
<dbReference type="OrthoDB" id="8969658at2"/>
<dbReference type="InterPro" id="IPR036704">
    <property type="entry name" value="RraA/RraA-like_sf"/>
</dbReference>
<keyword evidence="5" id="KW-0460">Magnesium</keyword>
<dbReference type="InterPro" id="IPR005493">
    <property type="entry name" value="RraA/RraA-like"/>
</dbReference>
<sequence length="225" mass="23203">MKKYAIGPAPAALDPEILQLLDGVETATVGHFRHWGFMDPAIQALGTPARVIGRAVTLALPAQDSTLLHHALGLLRPGDVVVIDRLGDRKHACWGGGVTQQASEAGAAGAVVDGVCTDPGEIAAFGMPVWCRGISPITTRIYDLAGMLNMPVSCGGVVVNPGDVILADENGVLVLPPWEVAEVAAMAKAKQARQRANAEKIAAGTALLGELSGASAHVARDARDA</sequence>
<keyword evidence="7" id="KW-1185">Reference proteome</keyword>
<protein>
    <recommendedName>
        <fullName evidence="2">Putative 4-hydroxy-4-methyl-2-oxoglutarate aldolase</fullName>
    </recommendedName>
    <alternativeName>
        <fullName evidence="3">Regulator of ribonuclease activity homolog</fullName>
    </alternativeName>
    <alternativeName>
        <fullName evidence="4">RraA-like protein</fullName>
    </alternativeName>
</protein>
<dbReference type="PANTHER" id="PTHR33254:SF4">
    <property type="entry name" value="4-HYDROXY-4-METHYL-2-OXOGLUTARATE ALDOLASE 3-RELATED"/>
    <property type="match status" value="1"/>
</dbReference>
<dbReference type="CDD" id="cd16841">
    <property type="entry name" value="RraA_family"/>
    <property type="match status" value="1"/>
</dbReference>
<comment type="caution">
    <text evidence="6">The sequence shown here is derived from an EMBL/GenBank/DDBJ whole genome shotgun (WGS) entry which is preliminary data.</text>
</comment>
<evidence type="ECO:0000256" key="1">
    <source>
        <dbReference type="ARBA" id="ARBA00001968"/>
    </source>
</evidence>
<dbReference type="RefSeq" id="WP_129151894.1">
    <property type="nucleotide sequence ID" value="NZ_JBHSDO010000012.1"/>
</dbReference>
<evidence type="ECO:0000313" key="6">
    <source>
        <dbReference type="EMBL" id="RXN86893.1"/>
    </source>
</evidence>
<evidence type="ECO:0000256" key="3">
    <source>
        <dbReference type="ARBA" id="ARBA00029596"/>
    </source>
</evidence>
<comment type="cofactor">
    <cofactor evidence="5">
        <name>Mg(2+)</name>
        <dbReference type="ChEBI" id="CHEBI:18420"/>
    </cofactor>
</comment>
<comment type="cofactor">
    <cofactor evidence="1">
        <name>a divalent metal cation</name>
        <dbReference type="ChEBI" id="CHEBI:60240"/>
    </cofactor>
</comment>
<feature type="binding site" evidence="5">
    <location>
        <begin position="95"/>
        <end position="98"/>
    </location>
    <ligand>
        <name>substrate</name>
    </ligand>
</feature>
<gene>
    <name evidence="6" type="ORF">C7R54_18495</name>
</gene>
<dbReference type="EMBL" id="PYAL01000005">
    <property type="protein sequence ID" value="RXN86893.1"/>
    <property type="molecule type" value="Genomic_DNA"/>
</dbReference>
<evidence type="ECO:0000313" key="7">
    <source>
        <dbReference type="Proteomes" id="UP000290849"/>
    </source>
</evidence>
<dbReference type="SUPFAM" id="SSF89562">
    <property type="entry name" value="RraA-like"/>
    <property type="match status" value="1"/>
</dbReference>
<name>A0A4Q1HJX9_9BURK</name>
<keyword evidence="5" id="KW-0479">Metal-binding</keyword>
<feature type="binding site" evidence="5">
    <location>
        <position position="118"/>
    </location>
    <ligand>
        <name>Mg(2+)</name>
        <dbReference type="ChEBI" id="CHEBI:18420"/>
    </ligand>
</feature>
<dbReference type="AlphaFoldDB" id="A0A4Q1HJX9"/>
<proteinExistence type="predicted"/>
<dbReference type="GO" id="GO:0046872">
    <property type="term" value="F:metal ion binding"/>
    <property type="evidence" value="ECO:0007669"/>
    <property type="project" value="UniProtKB-KW"/>
</dbReference>